<accession>C0GGM5</accession>
<dbReference type="GO" id="GO:0016740">
    <property type="term" value="F:transferase activity"/>
    <property type="evidence" value="ECO:0007669"/>
    <property type="project" value="UniProtKB-KW"/>
</dbReference>
<sequence>MNNLKDIRWKQRFQNFEKSFSLLEKYIAQKEKNELEKAGIIQFFEMTFELSWKLLKDYLEAVGYVVNSPREAIKQSFQK</sequence>
<dbReference type="SUPFAM" id="SSF81593">
    <property type="entry name" value="Nucleotidyltransferase substrate binding subunit/domain"/>
    <property type="match status" value="1"/>
</dbReference>
<dbReference type="RefSeq" id="WP_008516445.1">
    <property type="nucleotide sequence ID" value="NZ_ACJM01000007.1"/>
</dbReference>
<dbReference type="Proteomes" id="UP000006443">
    <property type="component" value="Unassembled WGS sequence"/>
</dbReference>
<keyword evidence="1" id="KW-0808">Transferase</keyword>
<name>C0GGM5_DETAL</name>
<dbReference type="EMBL" id="ACJM01000007">
    <property type="protein sequence ID" value="EEG77466.1"/>
    <property type="molecule type" value="Genomic_DNA"/>
</dbReference>
<proteinExistence type="predicted"/>
<comment type="caution">
    <text evidence="1">The sequence shown here is derived from an EMBL/GenBank/DDBJ whole genome shotgun (WGS) entry which is preliminary data.</text>
</comment>
<protein>
    <submittedName>
        <fullName evidence="1">Nucleotidyltransferase substrate binding protein, HI0074 family</fullName>
    </submittedName>
</protein>
<keyword evidence="2" id="KW-1185">Reference proteome</keyword>
<dbReference type="InterPro" id="IPR010235">
    <property type="entry name" value="HepT"/>
</dbReference>
<evidence type="ECO:0000313" key="2">
    <source>
        <dbReference type="Proteomes" id="UP000006443"/>
    </source>
</evidence>
<evidence type="ECO:0000313" key="1">
    <source>
        <dbReference type="EMBL" id="EEG77466.1"/>
    </source>
</evidence>
<organism evidence="1 2">
    <name type="scientific">Dethiobacter alkaliphilus AHT 1</name>
    <dbReference type="NCBI Taxonomy" id="555088"/>
    <lineage>
        <taxon>Bacteria</taxon>
        <taxon>Bacillati</taxon>
        <taxon>Bacillota</taxon>
        <taxon>Dethiobacteria</taxon>
        <taxon>Dethiobacterales</taxon>
        <taxon>Dethiobacteraceae</taxon>
        <taxon>Dethiobacter</taxon>
    </lineage>
</organism>
<reference evidence="1 2" key="1">
    <citation type="submission" date="2009-02" db="EMBL/GenBank/DDBJ databases">
        <title>Sequencing of the draft genome and assembly of Dethiobacter alkaliphilus AHT 1.</title>
        <authorList>
            <consortium name="US DOE Joint Genome Institute (JGI-PGF)"/>
            <person name="Lucas S."/>
            <person name="Copeland A."/>
            <person name="Lapidus A."/>
            <person name="Glavina del Rio T."/>
            <person name="Dalin E."/>
            <person name="Tice H."/>
            <person name="Bruce D."/>
            <person name="Goodwin L."/>
            <person name="Pitluck S."/>
            <person name="Larimer F."/>
            <person name="Land M.L."/>
            <person name="Hauser L."/>
            <person name="Muyzer G."/>
        </authorList>
    </citation>
    <scope>NUCLEOTIDE SEQUENCE [LARGE SCALE GENOMIC DNA]</scope>
    <source>
        <strain evidence="1 2">AHT 1</strain>
    </source>
</reference>
<dbReference type="Pfam" id="PF08780">
    <property type="entry name" value="NTase_sub_bind"/>
    <property type="match status" value="1"/>
</dbReference>
<dbReference type="eggNOG" id="COG1669">
    <property type="taxonomic scope" value="Bacteria"/>
</dbReference>
<dbReference type="STRING" id="555088.DealDRAFT_1589"/>
<dbReference type="AlphaFoldDB" id="C0GGM5"/>
<gene>
    <name evidence="1" type="ORF">DealDRAFT_1589</name>
</gene>
<dbReference type="Gene3D" id="1.20.120.330">
    <property type="entry name" value="Nucleotidyltransferases domain 2"/>
    <property type="match status" value="1"/>
</dbReference>